<sequence>MTIAFAAPPLPAGDPGSLGLSPDRIDAASYVLQREIAAGTMPGAVAMVGRRGRIGYCTVLGAQDPTSGAPMRRDSIFRIFSMTKPVTSLAAMMLIEDGRLLLNTPVSRFIPAFAHMKVAQFTNGRMTLVPLRREMTIHDLMRHTSGLTHEIMRPGPVQDLYAEAQLARRDQTNRDHAERIATLPLVAHPGSEWNYSRSVEVLGHVLELVADAPLSEILHQRIFAPLGMKDTGFFAAAPDAGARLAQPFPADPWTGAPVSLFDMCERPAFQAGGGGLVSTVDDYACFAQMMLDGGTLGGRRIIGRAALRHMTANHLHASITHRPDPLPPGHGFGLGVAVRTDAGLTPYPGSVGQYFWNGSAGTQFWVDPQEELWAILLVQAPGQRDYLRVLFRNLVNSMLEN</sequence>
<dbReference type="EMBL" id="CP044081">
    <property type="protein sequence ID" value="QEU09503.1"/>
    <property type="molecule type" value="Genomic_DNA"/>
</dbReference>
<dbReference type="SUPFAM" id="SSF56601">
    <property type="entry name" value="beta-lactamase/transpeptidase-like"/>
    <property type="match status" value="1"/>
</dbReference>
<evidence type="ECO:0000313" key="3">
    <source>
        <dbReference type="Proteomes" id="UP000324507"/>
    </source>
</evidence>
<dbReference type="Gene3D" id="3.40.710.10">
    <property type="entry name" value="DD-peptidase/beta-lactamase superfamily"/>
    <property type="match status" value="1"/>
</dbReference>
<dbReference type="Pfam" id="PF00144">
    <property type="entry name" value="Beta-lactamase"/>
    <property type="match status" value="1"/>
</dbReference>
<dbReference type="InterPro" id="IPR050789">
    <property type="entry name" value="Diverse_Enzym_Activities"/>
</dbReference>
<dbReference type="PANTHER" id="PTHR43283:SF3">
    <property type="entry name" value="BETA-LACTAMASE FAMILY PROTEIN (AFU_ORTHOLOGUE AFUA_5G07500)"/>
    <property type="match status" value="1"/>
</dbReference>
<protein>
    <submittedName>
        <fullName evidence="2">Beta-lactamase family protein</fullName>
    </submittedName>
</protein>
<feature type="domain" description="Beta-lactamase-related" evidence="1">
    <location>
        <begin position="37"/>
        <end position="383"/>
    </location>
</feature>
<organism evidence="2 3">
    <name type="scientific">Paracoccus yeei</name>
    <dbReference type="NCBI Taxonomy" id="147645"/>
    <lineage>
        <taxon>Bacteria</taxon>
        <taxon>Pseudomonadati</taxon>
        <taxon>Pseudomonadota</taxon>
        <taxon>Alphaproteobacteria</taxon>
        <taxon>Rhodobacterales</taxon>
        <taxon>Paracoccaceae</taxon>
        <taxon>Paracoccus</taxon>
    </lineage>
</organism>
<dbReference type="AlphaFoldDB" id="A0A5P2QVG5"/>
<dbReference type="PANTHER" id="PTHR43283">
    <property type="entry name" value="BETA-LACTAMASE-RELATED"/>
    <property type="match status" value="1"/>
</dbReference>
<evidence type="ECO:0000259" key="1">
    <source>
        <dbReference type="Pfam" id="PF00144"/>
    </source>
</evidence>
<dbReference type="InterPro" id="IPR001466">
    <property type="entry name" value="Beta-lactam-related"/>
</dbReference>
<reference evidence="2 3" key="1">
    <citation type="submission" date="2019-09" db="EMBL/GenBank/DDBJ databases">
        <title>FDA dAtabase for Regulatory Grade micrObial Sequences (FDA-ARGOS): Supporting development and validation of Infectious Disease Dx tests.</title>
        <authorList>
            <person name="Sciortino C."/>
            <person name="Tallon L."/>
            <person name="Sadzewicz L."/>
            <person name="Vavikolanu K."/>
            <person name="Mehta A."/>
            <person name="Aluvathingal J."/>
            <person name="Nadendla S."/>
            <person name="Nandy P."/>
            <person name="Geyer C."/>
            <person name="Yan Y."/>
            <person name="Sichtig H."/>
        </authorList>
    </citation>
    <scope>NUCLEOTIDE SEQUENCE [LARGE SCALE GENOMIC DNA]</scope>
    <source>
        <strain evidence="2 3">FDAARGOS_643</strain>
    </source>
</reference>
<evidence type="ECO:0000313" key="2">
    <source>
        <dbReference type="EMBL" id="QEU09503.1"/>
    </source>
</evidence>
<proteinExistence type="predicted"/>
<name>A0A5P2QVG5_9RHOB</name>
<accession>A0A5P2QVG5</accession>
<dbReference type="InterPro" id="IPR012338">
    <property type="entry name" value="Beta-lactam/transpept-like"/>
</dbReference>
<dbReference type="Proteomes" id="UP000324507">
    <property type="component" value="Chromosome"/>
</dbReference>
<gene>
    <name evidence="2" type="ORF">FOB51_16675</name>
</gene>
<dbReference type="RefSeq" id="WP_150351254.1">
    <property type="nucleotide sequence ID" value="NZ_CP038095.1"/>
</dbReference>